<dbReference type="Gene3D" id="2.60.300.12">
    <property type="entry name" value="HesB-like domain"/>
    <property type="match status" value="1"/>
</dbReference>
<dbReference type="KEGG" id="kon:CONE_0472"/>
<dbReference type="PATRIC" id="fig|1208920.3.peg.239"/>
<dbReference type="eggNOG" id="COG0316">
    <property type="taxonomic scope" value="Bacteria"/>
</dbReference>
<dbReference type="STRING" id="1208920.CONE_0472"/>
<protein>
    <submittedName>
        <fullName evidence="3">Iron-sulfur cluster assembly protein</fullName>
    </submittedName>
</protein>
<dbReference type="AlphaFoldDB" id="M1LRW4"/>
<keyword evidence="4" id="KW-1185">Reference proteome</keyword>
<evidence type="ECO:0000313" key="4">
    <source>
        <dbReference type="Proteomes" id="UP000011541"/>
    </source>
</evidence>
<dbReference type="InterPro" id="IPR000361">
    <property type="entry name" value="ATAP_core_dom"/>
</dbReference>
<dbReference type="GO" id="GO:0016226">
    <property type="term" value="P:iron-sulfur cluster assembly"/>
    <property type="evidence" value="ECO:0007669"/>
    <property type="project" value="InterPro"/>
</dbReference>
<dbReference type="NCBIfam" id="TIGR00049">
    <property type="entry name" value="iron-sulfur cluster assembly accessory protein"/>
    <property type="match status" value="1"/>
</dbReference>
<feature type="domain" description="Core" evidence="2">
    <location>
        <begin position="1"/>
        <end position="103"/>
    </location>
</feature>
<dbReference type="HOGENOM" id="CLU_069054_5_1_4"/>
<dbReference type="GO" id="GO:0005829">
    <property type="term" value="C:cytosol"/>
    <property type="evidence" value="ECO:0007669"/>
    <property type="project" value="TreeGrafter"/>
</dbReference>
<accession>M1LRW4</accession>
<dbReference type="RefSeq" id="WP_015396944.1">
    <property type="nucleotide sequence ID" value="NC_020299.1"/>
</dbReference>
<dbReference type="GO" id="GO:0051537">
    <property type="term" value="F:2 iron, 2 sulfur cluster binding"/>
    <property type="evidence" value="ECO:0007669"/>
    <property type="project" value="TreeGrafter"/>
</dbReference>
<sequence length="107" mass="12131">MSIELTENAASHIDRFLKKRGKGIGLRMKVQINGCSGLSYKIEYVDDSNQNDIIFENFGIKIFVDPDSLIYLDGTILDYVRDGFKEGFKYMNPNEKSKCGCGKSFMV</sequence>
<gene>
    <name evidence="3" type="ORF">CONE_0472</name>
</gene>
<dbReference type="Proteomes" id="UP000011541">
    <property type="component" value="Chromosome"/>
</dbReference>
<dbReference type="SUPFAM" id="SSF89360">
    <property type="entry name" value="HesB-like domain"/>
    <property type="match status" value="1"/>
</dbReference>
<evidence type="ECO:0000259" key="2">
    <source>
        <dbReference type="Pfam" id="PF01521"/>
    </source>
</evidence>
<dbReference type="Pfam" id="PF01521">
    <property type="entry name" value="Fe-S_biosyn"/>
    <property type="match status" value="1"/>
</dbReference>
<dbReference type="PANTHER" id="PTHR10072">
    <property type="entry name" value="IRON-SULFUR CLUSTER ASSEMBLY PROTEIN"/>
    <property type="match status" value="1"/>
</dbReference>
<reference evidence="3 4" key="1">
    <citation type="journal article" date="2013" name="Genome Biol. Evol.">
        <title>Genome evolution and phylogenomic analysis of candidatus kinetoplastibacterium, the betaproteobacterial endosymbionts of strigomonas and angomonas.</title>
        <authorList>
            <person name="Alves J.M."/>
            <person name="Serrano M.G."/>
            <person name="Maia da Silva F."/>
            <person name="Voegtly L.J."/>
            <person name="Matveyev A.V."/>
            <person name="Teixeira M.M."/>
            <person name="Camargo E.P."/>
            <person name="Buck G.A."/>
        </authorList>
    </citation>
    <scope>NUCLEOTIDE SEQUENCE [LARGE SCALE GENOMIC DNA]</scope>
    <source>
        <strain evidence="3 4">TCC290E</strain>
    </source>
</reference>
<dbReference type="OrthoDB" id="9801228at2"/>
<dbReference type="InterPro" id="IPR035903">
    <property type="entry name" value="HesB-like_dom_sf"/>
</dbReference>
<evidence type="ECO:0000313" key="3">
    <source>
        <dbReference type="EMBL" id="AGF48257.1"/>
    </source>
</evidence>
<proteinExistence type="inferred from homology"/>
<comment type="similarity">
    <text evidence="1">Belongs to the HesB/IscA family.</text>
</comment>
<dbReference type="InterPro" id="IPR017870">
    <property type="entry name" value="FeS_cluster_insertion_CS"/>
</dbReference>
<organism evidence="3 4">
    <name type="scientific">Candidatus Kinetoplastidibacterium stringomonadis TCC290E</name>
    <dbReference type="NCBI Taxonomy" id="1208920"/>
    <lineage>
        <taxon>Bacteria</taxon>
        <taxon>Pseudomonadati</taxon>
        <taxon>Pseudomonadota</taxon>
        <taxon>Betaproteobacteria</taxon>
        <taxon>Candidatus Kinetoplastidibacterium</taxon>
    </lineage>
</organism>
<dbReference type="PANTHER" id="PTHR10072:SF41">
    <property type="entry name" value="IRON-SULFUR CLUSTER ASSEMBLY 1 HOMOLOG, MITOCHONDRIAL"/>
    <property type="match status" value="1"/>
</dbReference>
<dbReference type="EMBL" id="CP003805">
    <property type="protein sequence ID" value="AGF48257.1"/>
    <property type="molecule type" value="Genomic_DNA"/>
</dbReference>
<name>M1LRW4_9PROT</name>
<dbReference type="InterPro" id="IPR050322">
    <property type="entry name" value="Fe-S_cluster_asmbl/transfer"/>
</dbReference>
<dbReference type="PROSITE" id="PS01152">
    <property type="entry name" value="HESB"/>
    <property type="match status" value="1"/>
</dbReference>
<dbReference type="InterPro" id="IPR016092">
    <property type="entry name" value="ATAP"/>
</dbReference>
<evidence type="ECO:0000256" key="1">
    <source>
        <dbReference type="ARBA" id="ARBA00006718"/>
    </source>
</evidence>